<evidence type="ECO:0000313" key="2">
    <source>
        <dbReference type="EMBL" id="CAK9231741.1"/>
    </source>
</evidence>
<accession>A0ABP0UYM1</accession>
<evidence type="ECO:0000256" key="1">
    <source>
        <dbReference type="SAM" id="MobiDB-lite"/>
    </source>
</evidence>
<protein>
    <submittedName>
        <fullName evidence="2">Uncharacterized protein</fullName>
    </submittedName>
</protein>
<dbReference type="Proteomes" id="UP001497512">
    <property type="component" value="Chromosome 7"/>
</dbReference>
<proteinExistence type="predicted"/>
<dbReference type="EMBL" id="OZ019899">
    <property type="protein sequence ID" value="CAK9231741.1"/>
    <property type="molecule type" value="Genomic_DNA"/>
</dbReference>
<sequence>MVGGTRNKSGRVQLPPIERKEAGQRSLREDLLQKNPTRGGLAAKRPGGQRGERNISDSQCKLAEIFQATVERNRHLPSSTWLRYGDTCSKNFFDFHRVEKKKTLFRELVSETGSITAQKDLSQFVTDFYTNLYALDAHLLGTEEAQVECWSSVSTKVSPDTNEGLTRELTIRMF</sequence>
<evidence type="ECO:0000313" key="3">
    <source>
        <dbReference type="Proteomes" id="UP001497512"/>
    </source>
</evidence>
<keyword evidence="3" id="KW-1185">Reference proteome</keyword>
<feature type="compositionally biased region" description="Basic and acidic residues" evidence="1">
    <location>
        <begin position="17"/>
        <end position="32"/>
    </location>
</feature>
<reference evidence="2" key="1">
    <citation type="submission" date="2024-02" db="EMBL/GenBank/DDBJ databases">
        <authorList>
            <consortium name="ELIXIR-Norway"/>
            <consortium name="Elixir Norway"/>
        </authorList>
    </citation>
    <scope>NUCLEOTIDE SEQUENCE</scope>
</reference>
<feature type="region of interest" description="Disordered" evidence="1">
    <location>
        <begin position="1"/>
        <end position="55"/>
    </location>
</feature>
<name>A0ABP0UYM1_9BRYO</name>
<gene>
    <name evidence="2" type="ORF">CSSPTR1EN2_LOCUS20909</name>
</gene>
<organism evidence="2 3">
    <name type="scientific">Sphagnum troendelagicum</name>
    <dbReference type="NCBI Taxonomy" id="128251"/>
    <lineage>
        <taxon>Eukaryota</taxon>
        <taxon>Viridiplantae</taxon>
        <taxon>Streptophyta</taxon>
        <taxon>Embryophyta</taxon>
        <taxon>Bryophyta</taxon>
        <taxon>Sphagnophytina</taxon>
        <taxon>Sphagnopsida</taxon>
        <taxon>Sphagnales</taxon>
        <taxon>Sphagnaceae</taxon>
        <taxon>Sphagnum</taxon>
    </lineage>
</organism>